<name>A0AAU9KMB1_9CILI</name>
<keyword evidence="3" id="KW-1185">Reference proteome</keyword>
<accession>A0AAU9KMB1</accession>
<proteinExistence type="predicted"/>
<gene>
    <name evidence="2" type="ORF">BSTOLATCC_MIC63699</name>
</gene>
<dbReference type="AlphaFoldDB" id="A0AAU9KMB1"/>
<organism evidence="2 3">
    <name type="scientific">Blepharisma stoltei</name>
    <dbReference type="NCBI Taxonomy" id="1481888"/>
    <lineage>
        <taxon>Eukaryota</taxon>
        <taxon>Sar</taxon>
        <taxon>Alveolata</taxon>
        <taxon>Ciliophora</taxon>
        <taxon>Postciliodesmatophora</taxon>
        <taxon>Heterotrichea</taxon>
        <taxon>Heterotrichida</taxon>
        <taxon>Blepharismidae</taxon>
        <taxon>Blepharisma</taxon>
    </lineage>
</organism>
<reference evidence="2" key="1">
    <citation type="submission" date="2021-09" db="EMBL/GenBank/DDBJ databases">
        <authorList>
            <consortium name="AG Swart"/>
            <person name="Singh M."/>
            <person name="Singh A."/>
            <person name="Seah K."/>
            <person name="Emmerich C."/>
        </authorList>
    </citation>
    <scope>NUCLEOTIDE SEQUENCE</scope>
    <source>
        <strain evidence="2">ATCC30299</strain>
    </source>
</reference>
<dbReference type="InterPro" id="IPR018631">
    <property type="entry name" value="AAA-ATPase-like_dom"/>
</dbReference>
<evidence type="ECO:0000259" key="1">
    <source>
        <dbReference type="Pfam" id="PF09820"/>
    </source>
</evidence>
<protein>
    <recommendedName>
        <fullName evidence="1">AAA-ATPase-like domain-containing protein</fullName>
    </recommendedName>
</protein>
<sequence length="227" mass="26564">MKIMAIITKCLLGKLDHFSKLLQYIWKIWKWPCRGIYRNAISYIIKEAYLEYYPQYLESLNKIIKEYISINPDLVINFKDKGISELEKIIDTYKLFLPSHIKLFRYYKDDSSSIIQSNAVPNLVRFAHKFYKQQAIIIIIVDDYDTPLIQVINTPYQKAVLRIIGMFMEPICIDALGCIFKVIMIGKIPIIGKGLPWLRNVNIYTVLDIEYSRFFGLTESDGSVRIS</sequence>
<comment type="caution">
    <text evidence="2">The sequence shown here is derived from an EMBL/GenBank/DDBJ whole genome shotgun (WGS) entry which is preliminary data.</text>
</comment>
<feature type="domain" description="AAA-ATPase-like" evidence="1">
    <location>
        <begin position="72"/>
        <end position="188"/>
    </location>
</feature>
<evidence type="ECO:0000313" key="2">
    <source>
        <dbReference type="EMBL" id="CAG9335221.1"/>
    </source>
</evidence>
<evidence type="ECO:0000313" key="3">
    <source>
        <dbReference type="Proteomes" id="UP001162131"/>
    </source>
</evidence>
<dbReference type="EMBL" id="CAJZBQ010000062">
    <property type="protein sequence ID" value="CAG9335221.1"/>
    <property type="molecule type" value="Genomic_DNA"/>
</dbReference>
<dbReference type="Proteomes" id="UP001162131">
    <property type="component" value="Unassembled WGS sequence"/>
</dbReference>
<dbReference type="Pfam" id="PF09820">
    <property type="entry name" value="AAA-ATPase_like"/>
    <property type="match status" value="1"/>
</dbReference>